<reference evidence="2 3" key="1">
    <citation type="submission" date="2019-06" db="EMBL/GenBank/DDBJ databases">
        <title>Genome sequencing of plant associated microbes to promote plant fitness in Sorghum bicolor and Oryza sativa.</title>
        <authorList>
            <person name="Coleman-Derr D."/>
        </authorList>
    </citation>
    <scope>NUCLEOTIDE SEQUENCE [LARGE SCALE GENOMIC DNA]</scope>
    <source>
        <strain evidence="2 3">KV-663</strain>
    </source>
</reference>
<dbReference type="OrthoDB" id="3674804at2"/>
<dbReference type="AlphaFoldDB" id="A0A543HUK3"/>
<organism evidence="2 3">
    <name type="scientific">Humibacillus xanthopallidus</name>
    <dbReference type="NCBI Taxonomy" id="412689"/>
    <lineage>
        <taxon>Bacteria</taxon>
        <taxon>Bacillati</taxon>
        <taxon>Actinomycetota</taxon>
        <taxon>Actinomycetes</taxon>
        <taxon>Micrococcales</taxon>
        <taxon>Intrasporangiaceae</taxon>
        <taxon>Humibacillus</taxon>
    </lineage>
</organism>
<feature type="region of interest" description="Disordered" evidence="1">
    <location>
        <begin position="227"/>
        <end position="259"/>
    </location>
</feature>
<protein>
    <recommendedName>
        <fullName evidence="4">Phage protein D</fullName>
    </recommendedName>
</protein>
<name>A0A543HUK3_9MICO</name>
<dbReference type="Proteomes" id="UP000316747">
    <property type="component" value="Unassembled WGS sequence"/>
</dbReference>
<gene>
    <name evidence="2" type="ORF">FBY41_1966</name>
</gene>
<evidence type="ECO:0008006" key="4">
    <source>
        <dbReference type="Google" id="ProtNLM"/>
    </source>
</evidence>
<dbReference type="SUPFAM" id="SSF69279">
    <property type="entry name" value="Phage tail proteins"/>
    <property type="match status" value="1"/>
</dbReference>
<dbReference type="RefSeq" id="WP_141843933.1">
    <property type="nucleotide sequence ID" value="NZ_VFPM01000002.1"/>
</dbReference>
<proteinExistence type="predicted"/>
<dbReference type="EMBL" id="VFPM01000002">
    <property type="protein sequence ID" value="TQM61944.1"/>
    <property type="molecule type" value="Genomic_DNA"/>
</dbReference>
<evidence type="ECO:0000313" key="3">
    <source>
        <dbReference type="Proteomes" id="UP000316747"/>
    </source>
</evidence>
<evidence type="ECO:0000256" key="1">
    <source>
        <dbReference type="SAM" id="MobiDB-lite"/>
    </source>
</evidence>
<sequence length="365" mass="36979">MASLSRPRYELRIGALTSTDSIAAGGPGALVVEREIDVPLDLARLRLTDRSDISVGDDCTLALGLGTTPERVFTGTVVEVRADVWGATVVAAGAMTALLDLRVTATYTRSSVGSIARDLAGRAGLSATDVAEGPTLPRFVLDARRGAHGQLRELAARFGLEVYADRRGALVIRAVPGGGPARGAVGGLGGFGGAAAAVGVAAPGSAGAGPVRHGAEVLAATGRRRPPAWDAVSVGGESPASTKGSKAADWLTSDDDASLGEAGRGDRRLLTLDPLARTKDLARDLADGTLQYAGRHVRLVEVVVPGRPGTELGDSLEIGSAAGADPDGLVTGSGTVRGLRHRLDGIRGYTTSITVALPPPGEAVG</sequence>
<evidence type="ECO:0000313" key="2">
    <source>
        <dbReference type="EMBL" id="TQM61944.1"/>
    </source>
</evidence>
<accession>A0A543HUK3</accession>
<keyword evidence="3" id="KW-1185">Reference proteome</keyword>
<comment type="caution">
    <text evidence="2">The sequence shown here is derived from an EMBL/GenBank/DDBJ whole genome shotgun (WGS) entry which is preliminary data.</text>
</comment>